<evidence type="ECO:0000313" key="5">
    <source>
        <dbReference type="EMBL" id="BBK22437.1"/>
    </source>
</evidence>
<dbReference type="SUPFAM" id="SSF109604">
    <property type="entry name" value="HD-domain/PDEase-like"/>
    <property type="match status" value="1"/>
</dbReference>
<dbReference type="GO" id="GO:0000160">
    <property type="term" value="P:phosphorelay signal transduction system"/>
    <property type="evidence" value="ECO:0007669"/>
    <property type="project" value="InterPro"/>
</dbReference>
<evidence type="ECO:0008006" key="7">
    <source>
        <dbReference type="Google" id="ProtNLM"/>
    </source>
</evidence>
<dbReference type="InterPro" id="IPR003607">
    <property type="entry name" value="HD/PDEase_dom"/>
</dbReference>
<organism evidence="5 6">
    <name type="scientific">Amedibacterium intestinale</name>
    <dbReference type="NCBI Taxonomy" id="2583452"/>
    <lineage>
        <taxon>Bacteria</taxon>
        <taxon>Bacillati</taxon>
        <taxon>Bacillota</taxon>
        <taxon>Erysipelotrichia</taxon>
        <taxon>Erysipelotrichales</taxon>
        <taxon>Erysipelotrichaceae</taxon>
        <taxon>Amedibacterium</taxon>
    </lineage>
</organism>
<feature type="domain" description="Response regulatory" evidence="2">
    <location>
        <begin position="4"/>
        <end position="121"/>
    </location>
</feature>
<dbReference type="AlphaFoldDB" id="A0A6N4TI89"/>
<evidence type="ECO:0000259" key="4">
    <source>
        <dbReference type="PROSITE" id="PS51832"/>
    </source>
</evidence>
<dbReference type="Gene3D" id="1.10.3210.10">
    <property type="entry name" value="Hypothetical protein af1432"/>
    <property type="match status" value="1"/>
</dbReference>
<evidence type="ECO:0000313" key="6">
    <source>
        <dbReference type="Proteomes" id="UP000464754"/>
    </source>
</evidence>
<dbReference type="InterPro" id="IPR011006">
    <property type="entry name" value="CheY-like_superfamily"/>
</dbReference>
<dbReference type="RefSeq" id="WP_118361587.1">
    <property type="nucleotide sequence ID" value="NZ_AP019695.1"/>
</dbReference>
<dbReference type="InterPro" id="IPR052020">
    <property type="entry name" value="Cyclic_di-GMP/3'3'-cGAMP_PDE"/>
</dbReference>
<dbReference type="Gene3D" id="3.30.70.270">
    <property type="match status" value="1"/>
</dbReference>
<dbReference type="Pfam" id="PF00072">
    <property type="entry name" value="Response_reg"/>
    <property type="match status" value="1"/>
</dbReference>
<evidence type="ECO:0000259" key="3">
    <source>
        <dbReference type="PROSITE" id="PS50887"/>
    </source>
</evidence>
<dbReference type="CDD" id="cd00077">
    <property type="entry name" value="HDc"/>
    <property type="match status" value="1"/>
</dbReference>
<dbReference type="InterPro" id="IPR037522">
    <property type="entry name" value="HD_GYP_dom"/>
</dbReference>
<evidence type="ECO:0000256" key="1">
    <source>
        <dbReference type="PROSITE-ProRule" id="PRU00169"/>
    </source>
</evidence>
<dbReference type="SMART" id="SM00267">
    <property type="entry name" value="GGDEF"/>
    <property type="match status" value="1"/>
</dbReference>
<dbReference type="InterPro" id="IPR001789">
    <property type="entry name" value="Sig_transdc_resp-reg_receiver"/>
</dbReference>
<dbReference type="PROSITE" id="PS50110">
    <property type="entry name" value="RESPONSE_REGULATORY"/>
    <property type="match status" value="1"/>
</dbReference>
<keyword evidence="1" id="KW-0597">Phosphoprotein</keyword>
<dbReference type="PANTHER" id="PTHR45228:SF1">
    <property type="entry name" value="CYCLIC DI-GMP PHOSPHODIESTERASE TM_0186"/>
    <property type="match status" value="1"/>
</dbReference>
<dbReference type="InterPro" id="IPR043128">
    <property type="entry name" value="Rev_trsase/Diguanyl_cyclase"/>
</dbReference>
<dbReference type="SMART" id="SM00471">
    <property type="entry name" value="HDc"/>
    <property type="match status" value="1"/>
</dbReference>
<dbReference type="Pfam" id="PF13487">
    <property type="entry name" value="HD_5"/>
    <property type="match status" value="1"/>
</dbReference>
<dbReference type="PROSITE" id="PS51832">
    <property type="entry name" value="HD_GYP"/>
    <property type="match status" value="1"/>
</dbReference>
<dbReference type="PROSITE" id="PS50887">
    <property type="entry name" value="GGDEF"/>
    <property type="match status" value="1"/>
</dbReference>
<dbReference type="Pfam" id="PF00990">
    <property type="entry name" value="GGDEF"/>
    <property type="match status" value="1"/>
</dbReference>
<dbReference type="SUPFAM" id="SSF55073">
    <property type="entry name" value="Nucleotide cyclase"/>
    <property type="match status" value="1"/>
</dbReference>
<dbReference type="InterPro" id="IPR029787">
    <property type="entry name" value="Nucleotide_cyclase"/>
</dbReference>
<gene>
    <name evidence="5" type="ORF">Aargi30884_13400</name>
</gene>
<dbReference type="PANTHER" id="PTHR45228">
    <property type="entry name" value="CYCLIC DI-GMP PHOSPHODIESTERASE TM_0186-RELATED"/>
    <property type="match status" value="1"/>
</dbReference>
<name>A0A6N4TI89_9FIRM</name>
<sequence length="812" mass="93582">MKDKVLIVDDSELNREFLSDILEDDYELLLSENGFDALIQMKNNLNDIALVLLDLVMPEMDGFKVLSYMKKYNWIQDIPVVIISSDFSAENIEKAYELGAEDFINRPFNVSIVKRRVSNLITLYAKQKKLKNIVTQQIYEKEKRSNLMISILSHIVEFRNGESGLHVLHINNITEKLLHSLVRNHEDIRLSSSEIALIRTASSLHDIGKISIPTEILNKPGRLTQEEFEIMKTHSQIGSDMLSSLKLGKKDPLIQVSYEICRWHHERWDGRGYPDGLKGDEIPLSAQVVSLADVYDALTSERCYKKAIPHEEAMQMILDGKCGAFNPKLLAALIDIEDDLKEETYKYVPSDAASEVDDAVKVLQNYDELSVTNQMMEQLEIEQKKISFFTDKLSNITFVYNANLDMIFFSKKDALRLNAPEVVLNPLSNKGIISEEHKKALEEFIELAKNTTCEKPDFEFECNLTIDGEEKICHCICRTMWLMKTKAEFAGVVGIINQERNVEDKQQVFSINGVNTKEEYYKMSFAQARTMVEELKKVFDVVRFVDVETNKIISIDEKNNIHTSPYSCYSLWERTGKCQNCTSHKAKASKSSTTKFEYVNNEFYYVISEYMEVDGNPYVLELVSKIKENFEVALYGKTNMSQSIEDLQKKLYTDELTGVYNRRYLEDRMYRDKNICAVAMVDLDYFKNVNDKYGHFVGDVILSETSKVMLESVRSKDMVIRYGGDEFIIMFSEISRSIVEMRLNQIRLNIQNTLLKNTGIERTCSIGCAFGSCSVEYLLQEADKMLYEAKKTRNRVSVWFEGDEEDDNKRVL</sequence>
<dbReference type="EMBL" id="AP019695">
    <property type="protein sequence ID" value="BBK22437.1"/>
    <property type="molecule type" value="Genomic_DNA"/>
</dbReference>
<dbReference type="KEGG" id="aarg:Aargi30884_13400"/>
<dbReference type="Gene3D" id="3.40.50.2300">
    <property type="match status" value="1"/>
</dbReference>
<evidence type="ECO:0000259" key="2">
    <source>
        <dbReference type="PROSITE" id="PS50110"/>
    </source>
</evidence>
<feature type="domain" description="HD-GYP" evidence="4">
    <location>
        <begin position="141"/>
        <end position="349"/>
    </location>
</feature>
<dbReference type="SMART" id="SM00448">
    <property type="entry name" value="REC"/>
    <property type="match status" value="1"/>
</dbReference>
<dbReference type="CDD" id="cd01949">
    <property type="entry name" value="GGDEF"/>
    <property type="match status" value="1"/>
</dbReference>
<feature type="domain" description="GGDEF" evidence="3">
    <location>
        <begin position="674"/>
        <end position="801"/>
    </location>
</feature>
<feature type="modified residue" description="4-aspartylphosphate" evidence="1">
    <location>
        <position position="54"/>
    </location>
</feature>
<keyword evidence="6" id="KW-1185">Reference proteome</keyword>
<protein>
    <recommendedName>
        <fullName evidence="7">Stage 0 sporulation protein A homolog</fullName>
    </recommendedName>
</protein>
<accession>A0A6N4TI89</accession>
<reference evidence="6" key="1">
    <citation type="submission" date="2019-05" db="EMBL/GenBank/DDBJ databases">
        <title>Complete genome sequencing of Absiella argi strain JCM 30884.</title>
        <authorList>
            <person name="Sakamoto M."/>
            <person name="Murakami T."/>
            <person name="Mori H."/>
        </authorList>
    </citation>
    <scope>NUCLEOTIDE SEQUENCE [LARGE SCALE GENOMIC DNA]</scope>
    <source>
        <strain evidence="6">JCM 30884</strain>
    </source>
</reference>
<dbReference type="NCBIfam" id="TIGR00254">
    <property type="entry name" value="GGDEF"/>
    <property type="match status" value="1"/>
</dbReference>
<dbReference type="SUPFAM" id="SSF52172">
    <property type="entry name" value="CheY-like"/>
    <property type="match status" value="1"/>
</dbReference>
<dbReference type="Proteomes" id="UP000464754">
    <property type="component" value="Chromosome"/>
</dbReference>
<dbReference type="InterPro" id="IPR000160">
    <property type="entry name" value="GGDEF_dom"/>
</dbReference>
<proteinExistence type="predicted"/>